<dbReference type="PANTHER" id="PTHR12210">
    <property type="entry name" value="DULLARD PROTEIN PHOSPHATASE"/>
    <property type="match status" value="1"/>
</dbReference>
<evidence type="ECO:0000256" key="5">
    <source>
        <dbReference type="ARBA" id="ARBA00022448"/>
    </source>
</evidence>
<evidence type="ECO:0000256" key="12">
    <source>
        <dbReference type="ARBA" id="ARBA00023128"/>
    </source>
</evidence>
<feature type="compositionally biased region" description="Polar residues" evidence="15">
    <location>
        <begin position="429"/>
        <end position="438"/>
    </location>
</feature>
<feature type="compositionally biased region" description="Basic and acidic residues" evidence="15">
    <location>
        <begin position="130"/>
        <end position="168"/>
    </location>
</feature>
<dbReference type="PROSITE" id="PS50969">
    <property type="entry name" value="FCP1"/>
    <property type="match status" value="1"/>
</dbReference>
<keyword evidence="5" id="KW-0813">Transport</keyword>
<evidence type="ECO:0000313" key="18">
    <source>
        <dbReference type="Proteomes" id="UP000183567"/>
    </source>
</evidence>
<keyword evidence="7" id="KW-0999">Mitochondrion inner membrane</keyword>
<name>A0A1J8PNK4_9AGAM</name>
<dbReference type="Pfam" id="PF03031">
    <property type="entry name" value="NIF"/>
    <property type="match status" value="1"/>
</dbReference>
<dbReference type="InterPro" id="IPR036412">
    <property type="entry name" value="HAD-like_sf"/>
</dbReference>
<keyword evidence="13" id="KW-0472">Membrane</keyword>
<dbReference type="InterPro" id="IPR004274">
    <property type="entry name" value="FCP1_dom"/>
</dbReference>
<evidence type="ECO:0000256" key="4">
    <source>
        <dbReference type="ARBA" id="ARBA00020799"/>
    </source>
</evidence>
<reference evidence="17 18" key="1">
    <citation type="submission" date="2016-03" db="EMBL/GenBank/DDBJ databases">
        <title>Comparative genomics of the ectomycorrhizal sister species Rhizopogon vinicolor and Rhizopogon vesiculosus (Basidiomycota: Boletales) reveals a divergence of the mating type B locus.</title>
        <authorList>
            <person name="Mujic A.B."/>
            <person name="Kuo A."/>
            <person name="Tritt A."/>
            <person name="Lipzen A."/>
            <person name="Chen C."/>
            <person name="Johnson J."/>
            <person name="Sharma A."/>
            <person name="Barry K."/>
            <person name="Grigoriev I.V."/>
            <person name="Spatafora J.W."/>
        </authorList>
    </citation>
    <scope>NUCLEOTIDE SEQUENCE [LARGE SCALE GENOMIC DNA]</scope>
    <source>
        <strain evidence="17 18">AM-OR11-056</strain>
    </source>
</reference>
<comment type="similarity">
    <text evidence="2">Belongs to the TIM50 family.</text>
</comment>
<dbReference type="GO" id="GO:0015031">
    <property type="term" value="P:protein transport"/>
    <property type="evidence" value="ECO:0007669"/>
    <property type="project" value="UniProtKB-KW"/>
</dbReference>
<keyword evidence="12" id="KW-0496">Mitochondrion</keyword>
<evidence type="ECO:0000256" key="3">
    <source>
        <dbReference type="ARBA" id="ARBA00013483"/>
    </source>
</evidence>
<dbReference type="SMART" id="SM00577">
    <property type="entry name" value="CPDc"/>
    <property type="match status" value="1"/>
</dbReference>
<dbReference type="AlphaFoldDB" id="A0A1J8PNK4"/>
<evidence type="ECO:0000256" key="9">
    <source>
        <dbReference type="ARBA" id="ARBA00022946"/>
    </source>
</evidence>
<dbReference type="GO" id="GO:0005743">
    <property type="term" value="C:mitochondrial inner membrane"/>
    <property type="evidence" value="ECO:0007669"/>
    <property type="project" value="UniProtKB-SubCell"/>
</dbReference>
<evidence type="ECO:0000256" key="13">
    <source>
        <dbReference type="ARBA" id="ARBA00023136"/>
    </source>
</evidence>
<evidence type="ECO:0000256" key="15">
    <source>
        <dbReference type="SAM" id="MobiDB-lite"/>
    </source>
</evidence>
<evidence type="ECO:0000256" key="2">
    <source>
        <dbReference type="ARBA" id="ARBA00006344"/>
    </source>
</evidence>
<gene>
    <name evidence="17" type="ORF">AZE42_06297</name>
</gene>
<dbReference type="CDD" id="cd07521">
    <property type="entry name" value="HAD_FCP1-like"/>
    <property type="match status" value="1"/>
</dbReference>
<keyword evidence="9" id="KW-0809">Transit peptide</keyword>
<keyword evidence="10" id="KW-1133">Transmembrane helix</keyword>
<dbReference type="InterPro" id="IPR023214">
    <property type="entry name" value="HAD_sf"/>
</dbReference>
<dbReference type="OrthoDB" id="287041at2759"/>
<feature type="region of interest" description="Disordered" evidence="15">
    <location>
        <begin position="840"/>
        <end position="860"/>
    </location>
</feature>
<comment type="subunit">
    <text evidence="14">Component of the TIM23 complex, at least composed of TIM23, TIM17 and TIM50. Interacts with preproteins in transit.</text>
</comment>
<keyword evidence="8" id="KW-0653">Protein transport</keyword>
<feature type="domain" description="FCP1 homology" evidence="16">
    <location>
        <begin position="522"/>
        <end position="666"/>
    </location>
</feature>
<feature type="region of interest" description="Disordered" evidence="15">
    <location>
        <begin position="391"/>
        <end position="438"/>
    </location>
</feature>
<evidence type="ECO:0000313" key="17">
    <source>
        <dbReference type="EMBL" id="OJA10079.1"/>
    </source>
</evidence>
<evidence type="ECO:0000256" key="1">
    <source>
        <dbReference type="ARBA" id="ARBA00004434"/>
    </source>
</evidence>
<evidence type="ECO:0000256" key="14">
    <source>
        <dbReference type="ARBA" id="ARBA00065975"/>
    </source>
</evidence>
<dbReference type="Gene3D" id="3.40.50.1000">
    <property type="entry name" value="HAD superfamily/HAD-like"/>
    <property type="match status" value="1"/>
</dbReference>
<evidence type="ECO:0000256" key="10">
    <source>
        <dbReference type="ARBA" id="ARBA00022989"/>
    </source>
</evidence>
<dbReference type="STRING" id="180088.A0A1J8PNK4"/>
<dbReference type="SUPFAM" id="SSF56784">
    <property type="entry name" value="HAD-like"/>
    <property type="match status" value="1"/>
</dbReference>
<proteinExistence type="inferred from homology"/>
<feature type="compositionally biased region" description="Basic and acidic residues" evidence="15">
    <location>
        <begin position="849"/>
        <end position="860"/>
    </location>
</feature>
<comment type="caution">
    <text evidence="17">The sequence shown here is derived from an EMBL/GenBank/DDBJ whole genome shotgun (WGS) entry which is preliminary data.</text>
</comment>
<keyword evidence="11" id="KW-0811">Translocation</keyword>
<organism evidence="17 18">
    <name type="scientific">Rhizopogon vesiculosus</name>
    <dbReference type="NCBI Taxonomy" id="180088"/>
    <lineage>
        <taxon>Eukaryota</taxon>
        <taxon>Fungi</taxon>
        <taxon>Dikarya</taxon>
        <taxon>Basidiomycota</taxon>
        <taxon>Agaricomycotina</taxon>
        <taxon>Agaricomycetes</taxon>
        <taxon>Agaricomycetidae</taxon>
        <taxon>Boletales</taxon>
        <taxon>Suillineae</taxon>
        <taxon>Rhizopogonaceae</taxon>
        <taxon>Rhizopogon</taxon>
    </lineage>
</organism>
<evidence type="ECO:0000256" key="6">
    <source>
        <dbReference type="ARBA" id="ARBA00022692"/>
    </source>
</evidence>
<keyword evidence="6" id="KW-0812">Transmembrane</keyword>
<dbReference type="Proteomes" id="UP000183567">
    <property type="component" value="Unassembled WGS sequence"/>
</dbReference>
<evidence type="ECO:0000256" key="8">
    <source>
        <dbReference type="ARBA" id="ARBA00022927"/>
    </source>
</evidence>
<comment type="subcellular location">
    <subcellularLocation>
        <location evidence="1">Mitochondrion inner membrane</location>
        <topology evidence="1">Single-pass membrane protein</topology>
    </subcellularLocation>
</comment>
<evidence type="ECO:0000256" key="11">
    <source>
        <dbReference type="ARBA" id="ARBA00023010"/>
    </source>
</evidence>
<sequence>MDTSPTHKRKGGFLTQVFTLCRRNKNMHLTPYVQDPAADATPPTPPPKDYNRAFTRRPFLGDEYISEKPLLFDLELSVTAQQVLPHPPAQPIPFLRQIPPRVPAKTHSPPTTPLTPEERARRRLAAQRKTQLEKEAMLREEHERQERRKREKEDQERREREEEEKRKAALQEELRAVALRKARMEREEREIEERQLHEIRERKQLEKERRLQHTKEVERWRAEQLQHAESQCSEKVEERRRSAEGRRVRIARLNEEVFSSKADKMVGWVSVQAPDMLAWKRRYYKFEMGHAESKMLLYGNPREVVKPLDVLPLDGHIDSLAEWYEGFEELEAIPHSFAVRFVDGVEWRMYADSAEEKDRLLVLLSEAAAGMFSVISRSAAQRRALPALRRLATQPPPPSPPQNSPLPPPPSLPSLDFQPAEPEPEKTQRTGAKSSKDSLSSIERKRRFLGRISLSVLAVALGVQVVYLGREWEADELKTRRQTLDDAPSGRWARTKSRFWELFDYFNKPQWTELLPPPLPAPHQKPYTLLVSMDDLLITSTWDRQQGWRTAKRPGVDYFLAYLSQFYEIVIFTTQHHYTAMPIIEKLDPYNFFITYKLFREATRSVNGKIVKDLSFLNRDLSKVILLDTHPEHVSSHPENAIIIPKWTAAPGDKGLIAMIPFLECTFHTFLSPQPTLTPLSLLLHTAIGIYKPPDVRPILQAYAGKDIPIEYAEKEAEAKAKHIEEWKTKARGLSKGGFTLSGMFGGTSEVSISAFLYYPPFHPPPADFHVLQQSRSPIPSTYLEQKRLEAQRQYKEEQAYIAAHKDEFEKLLEEDRQAMAREMSGNLWSALDAMTGNKKVEPAAATTKGDEEGRKVQVQ</sequence>
<feature type="compositionally biased region" description="Pro residues" evidence="15">
    <location>
        <begin position="394"/>
        <end position="412"/>
    </location>
</feature>
<dbReference type="FunFam" id="3.40.50.1000:FF:000019">
    <property type="entry name" value="Mitochondrial import inner membrane translocase subunit TIM50"/>
    <property type="match status" value="1"/>
</dbReference>
<dbReference type="InterPro" id="IPR050365">
    <property type="entry name" value="TIM50"/>
</dbReference>
<protein>
    <recommendedName>
        <fullName evidence="4">Mitochondrial import inner membrane translocase subunit TIM50</fullName>
    </recommendedName>
    <alternativeName>
        <fullName evidence="3">Mitochondrial import inner membrane translocase subunit tim50</fullName>
    </alternativeName>
</protein>
<evidence type="ECO:0000259" key="16">
    <source>
        <dbReference type="PROSITE" id="PS50969"/>
    </source>
</evidence>
<evidence type="ECO:0000256" key="7">
    <source>
        <dbReference type="ARBA" id="ARBA00022792"/>
    </source>
</evidence>
<accession>A0A1J8PNK4</accession>
<dbReference type="SUPFAM" id="SSF50729">
    <property type="entry name" value="PH domain-like"/>
    <property type="match status" value="1"/>
</dbReference>
<keyword evidence="18" id="KW-1185">Reference proteome</keyword>
<feature type="region of interest" description="Disordered" evidence="15">
    <location>
        <begin position="89"/>
        <end position="168"/>
    </location>
</feature>
<dbReference type="EMBL" id="LVVM01005621">
    <property type="protein sequence ID" value="OJA10079.1"/>
    <property type="molecule type" value="Genomic_DNA"/>
</dbReference>